<proteinExistence type="predicted"/>
<gene>
    <name evidence="1" type="ORF">MCHLO_17211</name>
</gene>
<evidence type="ECO:0000313" key="1">
    <source>
        <dbReference type="EMBL" id="GAT61161.1"/>
    </source>
</evidence>
<keyword evidence="2" id="KW-1185">Reference proteome</keyword>
<name>A0ABQ0MCT7_MYCCL</name>
<organism evidence="1 2">
    <name type="scientific">Mycena chlorophos</name>
    <name type="common">Agaric fungus</name>
    <name type="synonym">Agaricus chlorophos</name>
    <dbReference type="NCBI Taxonomy" id="658473"/>
    <lineage>
        <taxon>Eukaryota</taxon>
        <taxon>Fungi</taxon>
        <taxon>Dikarya</taxon>
        <taxon>Basidiomycota</taxon>
        <taxon>Agaricomycotina</taxon>
        <taxon>Agaricomycetes</taxon>
        <taxon>Agaricomycetidae</taxon>
        <taxon>Agaricales</taxon>
        <taxon>Marasmiineae</taxon>
        <taxon>Mycenaceae</taxon>
        <taxon>Mycena</taxon>
    </lineage>
</organism>
<evidence type="ECO:0000313" key="2">
    <source>
        <dbReference type="Proteomes" id="UP000815677"/>
    </source>
</evidence>
<dbReference type="Proteomes" id="UP000815677">
    <property type="component" value="Unassembled WGS sequence"/>
</dbReference>
<protein>
    <submittedName>
        <fullName evidence="1">Uncharacterized protein</fullName>
    </submittedName>
</protein>
<reference evidence="1" key="1">
    <citation type="submission" date="2014-09" db="EMBL/GenBank/DDBJ databases">
        <title>Genome sequence of the luminous mushroom Mycena chlorophos for searching fungal bioluminescence genes.</title>
        <authorList>
            <person name="Tanaka Y."/>
            <person name="Kasuga D."/>
            <person name="Oba Y."/>
            <person name="Hase S."/>
            <person name="Sato K."/>
            <person name="Oba Y."/>
            <person name="Sakakibara Y."/>
        </authorList>
    </citation>
    <scope>NUCLEOTIDE SEQUENCE</scope>
</reference>
<accession>A0ABQ0MCT7</accession>
<dbReference type="EMBL" id="DF849994">
    <property type="protein sequence ID" value="GAT61161.1"/>
    <property type="molecule type" value="Genomic_DNA"/>
</dbReference>
<sequence length="99" mass="11321">MISFVLASTEHFPEALWLRLADGELLPNLKTIMLTPRPAQMPALVAAISRNWEHWQQGGHPEVLEVIFCGVFPLDEEAVREGIKPLERFRERGQAVTWM</sequence>